<gene>
    <name evidence="5" type="ORF">CHS0354_026643</name>
</gene>
<dbReference type="SUPFAM" id="SSF52279">
    <property type="entry name" value="Beta-D-glucan exohydrolase, C-terminal domain"/>
    <property type="match status" value="1"/>
</dbReference>
<sequence>MKMYNLENILLVMFAARLPGFVCDLFPFQNTSLPWEVRVDDLVGRLTLDEIMLQMSRGGGDPHGGPAPAINRLGIGPYSWATECLRGQVSAGEATSFPQALGLAASFSPSLMYDVAHATAEEVRAKHVEFVKHGQYGDHTGLSCFSPFMNIMRHPLWGRNQEVYGEDPYMTGVIATSHVQGLQGNHSRYLLTSSGCKVIAVHGGPDTIPVSRFTFDAKVTERDLRLTYLPAHRACVKAGTYSFMCSYNSINGIPACVNDRILTDILRNEWNFTGYVVSDLGAVELIITAHKYLKTSIDTAAACLKAGTNLDFSGEQKSVYDYIVDAVKQGKVSEELVRERVKPLFYTRMRLGEFDPPSMNPYSQLNLSVVQSFEHRKLSLTAAMKSYVLLKNDYNILPLPKYFSKIAVVGPMADNLVQLFGDYSADIDPQYSTTPYKGLKKLAEQVNLAPGCTDNRCETYLPSTIAQAVQGAQLVVVCLGTGQELEAENNDRSTMNLPFNQTHLLEDAMKYGFGIPIILVLFNSGPVNITMYDPNPQIPAILECFFPAQATGEALYNVLTNTGIGANPAARLPFTWYRTADQIPVMIDYSMKERTYRYFTGNPLYPFGYGLSYTTFQYSNLTFISQIKAGDPLTVQAQVTNTGQYDGEEVVQVYVKWLDTKEEMPQLQLVWFDRFSVSQEASVNFQFVISPESMAVWTDANGFVVEPGKMKLYVGGQQPDQQRKIPSNVLEGEFQILGTRILGRF</sequence>
<dbReference type="PRINTS" id="PR00133">
    <property type="entry name" value="GLHYDRLASE3"/>
</dbReference>
<proteinExistence type="predicted"/>
<protein>
    <recommendedName>
        <fullName evidence="4">Fibronectin type III-like domain-containing protein</fullName>
    </recommendedName>
</protein>
<evidence type="ECO:0000256" key="3">
    <source>
        <dbReference type="ARBA" id="ARBA00023295"/>
    </source>
</evidence>
<keyword evidence="3" id="KW-0326">Glycosidase</keyword>
<keyword evidence="6" id="KW-1185">Reference proteome</keyword>
<reference evidence="5" key="1">
    <citation type="journal article" date="2021" name="Genome Biol. Evol.">
        <title>A High-Quality Reference Genome for a Parasitic Bivalve with Doubly Uniparental Inheritance (Bivalvia: Unionida).</title>
        <authorList>
            <person name="Smith C.H."/>
        </authorList>
    </citation>
    <scope>NUCLEOTIDE SEQUENCE</scope>
    <source>
        <strain evidence="5">CHS0354</strain>
    </source>
</reference>
<evidence type="ECO:0000256" key="1">
    <source>
        <dbReference type="ARBA" id="ARBA00022729"/>
    </source>
</evidence>
<dbReference type="InterPro" id="IPR001764">
    <property type="entry name" value="Glyco_hydro_3_N"/>
</dbReference>
<keyword evidence="1" id="KW-0732">Signal</keyword>
<dbReference type="Proteomes" id="UP001195483">
    <property type="component" value="Unassembled WGS sequence"/>
</dbReference>
<dbReference type="InterPro" id="IPR036962">
    <property type="entry name" value="Glyco_hydro_3_N_sf"/>
</dbReference>
<accession>A0AAE0SYB0</accession>
<keyword evidence="2" id="KW-0378">Hydrolase</keyword>
<evidence type="ECO:0000313" key="5">
    <source>
        <dbReference type="EMBL" id="KAK3600410.1"/>
    </source>
</evidence>
<reference evidence="5" key="2">
    <citation type="journal article" date="2021" name="Genome Biol. Evol.">
        <title>Developing a high-quality reference genome for a parasitic bivalve with doubly uniparental inheritance (Bivalvia: Unionida).</title>
        <authorList>
            <person name="Smith C.H."/>
        </authorList>
    </citation>
    <scope>NUCLEOTIDE SEQUENCE</scope>
    <source>
        <strain evidence="5">CHS0354</strain>
        <tissue evidence="5">Mantle</tissue>
    </source>
</reference>
<dbReference type="GO" id="GO:0046556">
    <property type="term" value="F:alpha-L-arabinofuranosidase activity"/>
    <property type="evidence" value="ECO:0007669"/>
    <property type="project" value="TreeGrafter"/>
</dbReference>
<dbReference type="Gene3D" id="2.60.40.10">
    <property type="entry name" value="Immunoglobulins"/>
    <property type="match status" value="1"/>
</dbReference>
<evidence type="ECO:0000313" key="6">
    <source>
        <dbReference type="Proteomes" id="UP001195483"/>
    </source>
</evidence>
<dbReference type="InterPro" id="IPR002772">
    <property type="entry name" value="Glyco_hydro_3_C"/>
</dbReference>
<reference evidence="5" key="3">
    <citation type="submission" date="2023-05" db="EMBL/GenBank/DDBJ databases">
        <authorList>
            <person name="Smith C.H."/>
        </authorList>
    </citation>
    <scope>NUCLEOTIDE SEQUENCE</scope>
    <source>
        <strain evidence="5">CHS0354</strain>
        <tissue evidence="5">Mantle</tissue>
    </source>
</reference>
<evidence type="ECO:0000259" key="4">
    <source>
        <dbReference type="SMART" id="SM01217"/>
    </source>
</evidence>
<feature type="domain" description="Fibronectin type III-like" evidence="4">
    <location>
        <begin position="649"/>
        <end position="718"/>
    </location>
</feature>
<dbReference type="PANTHER" id="PTHR42721:SF42">
    <property type="entry name" value="FIBRONECTIN TYPE III-LIKE DOMAIN-CONTAINING PROTEIN"/>
    <property type="match status" value="1"/>
</dbReference>
<dbReference type="Pfam" id="PF14310">
    <property type="entry name" value="Fn3-like"/>
    <property type="match status" value="1"/>
</dbReference>
<evidence type="ECO:0000256" key="2">
    <source>
        <dbReference type="ARBA" id="ARBA00022801"/>
    </source>
</evidence>
<dbReference type="Pfam" id="PF00933">
    <property type="entry name" value="Glyco_hydro_3"/>
    <property type="match status" value="1"/>
</dbReference>
<dbReference type="GO" id="GO:0031222">
    <property type="term" value="P:arabinan catabolic process"/>
    <property type="evidence" value="ECO:0007669"/>
    <property type="project" value="TreeGrafter"/>
</dbReference>
<dbReference type="SMART" id="SM01217">
    <property type="entry name" value="Fn3_like"/>
    <property type="match status" value="1"/>
</dbReference>
<dbReference type="InterPro" id="IPR044993">
    <property type="entry name" value="BXL"/>
</dbReference>
<dbReference type="GO" id="GO:0009044">
    <property type="term" value="F:xylan 1,4-beta-xylosidase activity"/>
    <property type="evidence" value="ECO:0007669"/>
    <property type="project" value="InterPro"/>
</dbReference>
<dbReference type="Pfam" id="PF01915">
    <property type="entry name" value="Glyco_hydro_3_C"/>
    <property type="match status" value="1"/>
</dbReference>
<name>A0AAE0SYB0_9BIVA</name>
<dbReference type="AlphaFoldDB" id="A0AAE0SYB0"/>
<dbReference type="Gene3D" id="3.20.20.300">
    <property type="entry name" value="Glycoside hydrolase, family 3, N-terminal domain"/>
    <property type="match status" value="1"/>
</dbReference>
<organism evidence="5 6">
    <name type="scientific">Potamilus streckersoni</name>
    <dbReference type="NCBI Taxonomy" id="2493646"/>
    <lineage>
        <taxon>Eukaryota</taxon>
        <taxon>Metazoa</taxon>
        <taxon>Spiralia</taxon>
        <taxon>Lophotrochozoa</taxon>
        <taxon>Mollusca</taxon>
        <taxon>Bivalvia</taxon>
        <taxon>Autobranchia</taxon>
        <taxon>Heteroconchia</taxon>
        <taxon>Palaeoheterodonta</taxon>
        <taxon>Unionida</taxon>
        <taxon>Unionoidea</taxon>
        <taxon>Unionidae</taxon>
        <taxon>Ambleminae</taxon>
        <taxon>Lampsilini</taxon>
        <taxon>Potamilus</taxon>
    </lineage>
</organism>
<comment type="caution">
    <text evidence="5">The sequence shown here is derived from an EMBL/GenBank/DDBJ whole genome shotgun (WGS) entry which is preliminary data.</text>
</comment>
<dbReference type="SUPFAM" id="SSF51445">
    <property type="entry name" value="(Trans)glycosidases"/>
    <property type="match status" value="1"/>
</dbReference>
<dbReference type="Gene3D" id="3.40.50.1700">
    <property type="entry name" value="Glycoside hydrolase family 3 C-terminal domain"/>
    <property type="match status" value="1"/>
</dbReference>
<dbReference type="PANTHER" id="PTHR42721">
    <property type="entry name" value="SUGAR HYDROLASE-RELATED"/>
    <property type="match status" value="1"/>
</dbReference>
<dbReference type="GO" id="GO:0045493">
    <property type="term" value="P:xylan catabolic process"/>
    <property type="evidence" value="ECO:0007669"/>
    <property type="project" value="InterPro"/>
</dbReference>
<dbReference type="EMBL" id="JAEAOA010001592">
    <property type="protein sequence ID" value="KAK3600410.1"/>
    <property type="molecule type" value="Genomic_DNA"/>
</dbReference>
<dbReference type="InterPro" id="IPR026891">
    <property type="entry name" value="Fn3-like"/>
</dbReference>
<dbReference type="InterPro" id="IPR036881">
    <property type="entry name" value="Glyco_hydro_3_C_sf"/>
</dbReference>
<dbReference type="InterPro" id="IPR013783">
    <property type="entry name" value="Ig-like_fold"/>
</dbReference>
<dbReference type="InterPro" id="IPR017853">
    <property type="entry name" value="GH"/>
</dbReference>